<evidence type="ECO:0000256" key="3">
    <source>
        <dbReference type="SAM" id="MobiDB-lite"/>
    </source>
</evidence>
<dbReference type="InterPro" id="IPR020845">
    <property type="entry name" value="AMP-binding_CS"/>
</dbReference>
<evidence type="ECO:0000259" key="5">
    <source>
        <dbReference type="Pfam" id="PF13193"/>
    </source>
</evidence>
<dbReference type="OrthoDB" id="6614653at2759"/>
<dbReference type="PANTHER" id="PTHR24096">
    <property type="entry name" value="LONG-CHAIN-FATTY-ACID--COA LIGASE"/>
    <property type="match status" value="1"/>
</dbReference>
<dbReference type="Pfam" id="PF00501">
    <property type="entry name" value="AMP-binding"/>
    <property type="match status" value="1"/>
</dbReference>
<accession>A0A9Q0MSB8</accession>
<dbReference type="GO" id="GO:0005777">
    <property type="term" value="C:peroxisome"/>
    <property type="evidence" value="ECO:0007669"/>
    <property type="project" value="UniProtKB-SubCell"/>
</dbReference>
<dbReference type="SUPFAM" id="SSF56801">
    <property type="entry name" value="Acetyl-CoA synthetase-like"/>
    <property type="match status" value="1"/>
</dbReference>
<dbReference type="InterPro" id="IPR025110">
    <property type="entry name" value="AMP-bd_C"/>
</dbReference>
<evidence type="ECO:0000259" key="4">
    <source>
        <dbReference type="Pfam" id="PF00501"/>
    </source>
</evidence>
<protein>
    <submittedName>
        <fullName evidence="6">CoA ligase CCL7</fullName>
    </submittedName>
</protein>
<dbReference type="Pfam" id="PF13193">
    <property type="entry name" value="AMP-binding_C"/>
    <property type="match status" value="1"/>
</dbReference>
<dbReference type="GO" id="GO:0004467">
    <property type="term" value="F:long-chain fatty acid-CoA ligase activity"/>
    <property type="evidence" value="ECO:0007669"/>
    <property type="project" value="TreeGrafter"/>
</dbReference>
<dbReference type="AlphaFoldDB" id="A0A9Q0MSB8"/>
<keyword evidence="7" id="KW-1185">Reference proteome</keyword>
<keyword evidence="2" id="KW-0576">Peroxisome</keyword>
<organism evidence="6 7">
    <name type="scientific">Pseudolycoriella hygida</name>
    <dbReference type="NCBI Taxonomy" id="35572"/>
    <lineage>
        <taxon>Eukaryota</taxon>
        <taxon>Metazoa</taxon>
        <taxon>Ecdysozoa</taxon>
        <taxon>Arthropoda</taxon>
        <taxon>Hexapoda</taxon>
        <taxon>Insecta</taxon>
        <taxon>Pterygota</taxon>
        <taxon>Neoptera</taxon>
        <taxon>Endopterygota</taxon>
        <taxon>Diptera</taxon>
        <taxon>Nematocera</taxon>
        <taxon>Sciaroidea</taxon>
        <taxon>Sciaridae</taxon>
        <taxon>Pseudolycoriella</taxon>
    </lineage>
</organism>
<dbReference type="InterPro" id="IPR000873">
    <property type="entry name" value="AMP-dep_synth/lig_dom"/>
</dbReference>
<dbReference type="EMBL" id="WJQU01000004">
    <property type="protein sequence ID" value="KAJ6635407.1"/>
    <property type="molecule type" value="Genomic_DNA"/>
</dbReference>
<evidence type="ECO:0000256" key="2">
    <source>
        <dbReference type="ARBA" id="ARBA00023140"/>
    </source>
</evidence>
<proteinExistence type="predicted"/>
<reference evidence="6" key="1">
    <citation type="submission" date="2022-07" db="EMBL/GenBank/DDBJ databases">
        <authorList>
            <person name="Trinca V."/>
            <person name="Uliana J.V.C."/>
            <person name="Torres T.T."/>
            <person name="Ward R.J."/>
            <person name="Monesi N."/>
        </authorList>
    </citation>
    <scope>NUCLEOTIDE SEQUENCE</scope>
    <source>
        <strain evidence="6">HSMRA1968</strain>
        <tissue evidence="6">Whole embryos</tissue>
    </source>
</reference>
<dbReference type="Gene3D" id="3.40.50.12780">
    <property type="entry name" value="N-terminal domain of ligase-like"/>
    <property type="match status" value="1"/>
</dbReference>
<dbReference type="Gene3D" id="3.30.300.30">
    <property type="match status" value="1"/>
</dbReference>
<dbReference type="InterPro" id="IPR045851">
    <property type="entry name" value="AMP-bd_C_sf"/>
</dbReference>
<dbReference type="InterPro" id="IPR042099">
    <property type="entry name" value="ANL_N_sf"/>
</dbReference>
<evidence type="ECO:0000256" key="1">
    <source>
        <dbReference type="ARBA" id="ARBA00004275"/>
    </source>
</evidence>
<comment type="caution">
    <text evidence="6">The sequence shown here is derived from an EMBL/GenBank/DDBJ whole genome shotgun (WGS) entry which is preliminary data.</text>
</comment>
<feature type="domain" description="AMP-dependent synthetase/ligase" evidence="4">
    <location>
        <begin position="41"/>
        <end position="381"/>
    </location>
</feature>
<sequence>MAPPPLDSQFDSETKIWSGPPEDHDKSLHLGAYLLNVLKNAANPDKIVQIFYDTGEEMSAREMYQKSVRLGLRLQKAGVMPGDVVSIISQNTPIMTPLSVGLLAIGAVVSYLDENVVTYYKDERNDLRRVNPHFIICDASEVDEIMEFTDGQTIITFDKNDGKYQSIEDFLVDYEREEELIPVQIKEPDAVAAVILPSSGTTGKPKFICLSHSMLLSQLFRTPKPQTPYEYVTLNICPMYWISGVAVAFGDLSGLKTRIITTKKSTPELIIEITQKYNVTDVFCNATQLTGALVILRKLKEVLPSIKVFAAGGAAVPFHSVQEMREYVPNGIVISGYGLTEVAGIVSVEIFGPEGSVGLLAKGIYVKIKGENGELVGPNETAIHIYQDYLNNEPSRDLVYDSDGFLNSNDMAYFDDDGFLYITGRREDILEYLHNPVSSTKLEMILSSHPDLIEVCVVGVRVPIYYDIPTAVVVKSPESQLTADDLHLWIKDKLPSDLYKLRGGIYFVDSLPRTFSGKIKKHIIKMQAFDWYHESGAKIEDFKY</sequence>
<feature type="domain" description="AMP-binding enzyme C-terminal" evidence="5">
    <location>
        <begin position="442"/>
        <end position="518"/>
    </location>
</feature>
<gene>
    <name evidence="6" type="primary">CCL7_1</name>
    <name evidence="6" type="ORF">Bhyg_13992</name>
</gene>
<comment type="subcellular location">
    <subcellularLocation>
        <location evidence="1">Peroxisome</location>
    </subcellularLocation>
</comment>
<keyword evidence="6" id="KW-0436">Ligase</keyword>
<name>A0A9Q0MSB8_9DIPT</name>
<dbReference type="PROSITE" id="PS00455">
    <property type="entry name" value="AMP_BINDING"/>
    <property type="match status" value="1"/>
</dbReference>
<dbReference type="PANTHER" id="PTHR24096:SF353">
    <property type="entry name" value="GH16244P-RELATED"/>
    <property type="match status" value="1"/>
</dbReference>
<dbReference type="GO" id="GO:0046949">
    <property type="term" value="P:fatty-acyl-CoA biosynthetic process"/>
    <property type="evidence" value="ECO:0007669"/>
    <property type="project" value="TreeGrafter"/>
</dbReference>
<dbReference type="Proteomes" id="UP001151699">
    <property type="component" value="Chromosome C"/>
</dbReference>
<feature type="region of interest" description="Disordered" evidence="3">
    <location>
        <begin position="1"/>
        <end position="22"/>
    </location>
</feature>
<evidence type="ECO:0000313" key="7">
    <source>
        <dbReference type="Proteomes" id="UP001151699"/>
    </source>
</evidence>
<evidence type="ECO:0000313" key="6">
    <source>
        <dbReference type="EMBL" id="KAJ6635407.1"/>
    </source>
</evidence>